<name>A0A9K3D878_9EUKA</name>
<dbReference type="OrthoDB" id="9989223at2759"/>
<dbReference type="Gene3D" id="2.160.20.80">
    <property type="entry name" value="E3 ubiquitin-protein ligase SopA"/>
    <property type="match status" value="2"/>
</dbReference>
<dbReference type="PANTHER" id="PTHR14136:SF17">
    <property type="entry name" value="BTB_POZ DOMAIN-CONTAINING PROTEIN KCTD9"/>
    <property type="match status" value="1"/>
</dbReference>
<dbReference type="SUPFAM" id="SSF141571">
    <property type="entry name" value="Pentapeptide repeat-like"/>
    <property type="match status" value="2"/>
</dbReference>
<organism evidence="1 2">
    <name type="scientific">Kipferlia bialata</name>
    <dbReference type="NCBI Taxonomy" id="797122"/>
    <lineage>
        <taxon>Eukaryota</taxon>
        <taxon>Metamonada</taxon>
        <taxon>Carpediemonas-like organisms</taxon>
        <taxon>Kipferlia</taxon>
    </lineage>
</organism>
<dbReference type="PANTHER" id="PTHR14136">
    <property type="entry name" value="BTB_POZ DOMAIN-CONTAINING PROTEIN KCTD9"/>
    <property type="match status" value="1"/>
</dbReference>
<proteinExistence type="predicted"/>
<dbReference type="Pfam" id="PF00805">
    <property type="entry name" value="Pentapeptide"/>
    <property type="match status" value="2"/>
</dbReference>
<dbReference type="Proteomes" id="UP000265618">
    <property type="component" value="Unassembled WGS sequence"/>
</dbReference>
<feature type="non-terminal residue" evidence="1">
    <location>
        <position position="494"/>
    </location>
</feature>
<protein>
    <submittedName>
        <fullName evidence="1">Uncharacterized protein</fullName>
    </submittedName>
</protein>
<dbReference type="InterPro" id="IPR051082">
    <property type="entry name" value="Pentapeptide-BTB/POZ_domain"/>
</dbReference>
<keyword evidence="2" id="KW-1185">Reference proteome</keyword>
<gene>
    <name evidence="1" type="ORF">KIPB_012910</name>
</gene>
<dbReference type="AlphaFoldDB" id="A0A9K3D878"/>
<sequence length="494" mass="52385">MDLTPLLECPLLPSAPLPLSAPIPWLDTGSNTQPFTPTLTGITGKTLVSVVLDEISLTVLGLAEYNCVTCEWSVFMQPPETARTIPTVTDKACIVGGTMYARLRGQLLSVPLSRPPTESQVTTTLYPIALSNQPELCRDNQYIALPTAAGTRRLRVTTLLSVLGGSGITSTTIGDRKTVGECVGRACVSGVVCGEKGCYSVYGGVWSPMRMGDTDTPSGTKVSASSKRVGMGDPLTTIEAVHPLLDRSYSGVCVRGVSLVDTLADRRVDGWTLSECTLSDISGATLTNCTLNGCNLTRSDMSGCTIQKCVFRRCNLSGTTSTKGATLISVTFKECGTTGMRLRGCNLVGKNQGLPLLDKTNRDWTADDFKGAEVSLWDMTGGTMTRCDLTAIEGLSVEHISSLTSLKQCNMSGLNLQGVSFAHTDISRSDLSHADLSGCCMLHATVARCDFRGTDLSGAQGVTLNHLESAKCVDGVQFGSMNMRGWALTELGVS</sequence>
<dbReference type="InterPro" id="IPR001646">
    <property type="entry name" value="5peptide_repeat"/>
</dbReference>
<evidence type="ECO:0000313" key="1">
    <source>
        <dbReference type="EMBL" id="GIQ90200.1"/>
    </source>
</evidence>
<evidence type="ECO:0000313" key="2">
    <source>
        <dbReference type="Proteomes" id="UP000265618"/>
    </source>
</evidence>
<comment type="caution">
    <text evidence="1">The sequence shown here is derived from an EMBL/GenBank/DDBJ whole genome shotgun (WGS) entry which is preliminary data.</text>
</comment>
<reference evidence="1 2" key="1">
    <citation type="journal article" date="2018" name="PLoS ONE">
        <title>The draft genome of Kipferlia bialata reveals reductive genome evolution in fornicate parasites.</title>
        <authorList>
            <person name="Tanifuji G."/>
            <person name="Takabayashi S."/>
            <person name="Kume K."/>
            <person name="Takagi M."/>
            <person name="Nakayama T."/>
            <person name="Kamikawa R."/>
            <person name="Inagaki Y."/>
            <person name="Hashimoto T."/>
        </authorList>
    </citation>
    <scope>NUCLEOTIDE SEQUENCE [LARGE SCALE GENOMIC DNA]</scope>
    <source>
        <strain evidence="1">NY0173</strain>
    </source>
</reference>
<accession>A0A9K3D878</accession>
<dbReference type="EMBL" id="BDIP01005895">
    <property type="protein sequence ID" value="GIQ90200.1"/>
    <property type="molecule type" value="Genomic_DNA"/>
</dbReference>